<evidence type="ECO:0000256" key="3">
    <source>
        <dbReference type="ARBA" id="ARBA00022692"/>
    </source>
</evidence>
<evidence type="ECO:0000256" key="7">
    <source>
        <dbReference type="RuleBase" id="RU363059"/>
    </source>
</evidence>
<accession>A0A9W9EGI8</accession>
<keyword evidence="3 7" id="KW-0812">Transmembrane</keyword>
<evidence type="ECO:0000313" key="10">
    <source>
        <dbReference type="Proteomes" id="UP001141434"/>
    </source>
</evidence>
<feature type="compositionally biased region" description="Gly residues" evidence="8">
    <location>
        <begin position="247"/>
        <end position="256"/>
    </location>
</feature>
<keyword evidence="4 7" id="KW-0256">Endoplasmic reticulum</keyword>
<dbReference type="OrthoDB" id="19102at2759"/>
<comment type="caution">
    <text evidence="9">The sequence shown here is derived from an EMBL/GenBank/DDBJ whole genome shotgun (WGS) entry which is preliminary data.</text>
</comment>
<feature type="transmembrane region" description="Helical" evidence="7">
    <location>
        <begin position="137"/>
        <end position="163"/>
    </location>
</feature>
<dbReference type="AlphaFoldDB" id="A0A9W9EGI8"/>
<dbReference type="InterPro" id="IPR007599">
    <property type="entry name" value="DER1"/>
</dbReference>
<comment type="function">
    <text evidence="7">May be involved in the degradation of misfolded endoplasmic reticulum (ER) luminal proteins.</text>
</comment>
<reference evidence="9" key="1">
    <citation type="submission" date="2022-11" db="EMBL/GenBank/DDBJ databases">
        <authorList>
            <person name="Petersen C."/>
        </authorList>
    </citation>
    <scope>NUCLEOTIDE SEQUENCE</scope>
    <source>
        <strain evidence="9">IBT 34128</strain>
    </source>
</reference>
<dbReference type="PANTHER" id="PTHR11009">
    <property type="entry name" value="DER1-LIKE PROTEIN, DERLIN"/>
    <property type="match status" value="1"/>
</dbReference>
<dbReference type="EMBL" id="JAPMSZ010000012">
    <property type="protein sequence ID" value="KAJ5081384.1"/>
    <property type="molecule type" value="Genomic_DNA"/>
</dbReference>
<dbReference type="SUPFAM" id="SSF144091">
    <property type="entry name" value="Rhomboid-like"/>
    <property type="match status" value="1"/>
</dbReference>
<proteinExistence type="inferred from homology"/>
<evidence type="ECO:0000256" key="8">
    <source>
        <dbReference type="SAM" id="MobiDB-lite"/>
    </source>
</evidence>
<evidence type="ECO:0000256" key="1">
    <source>
        <dbReference type="ARBA" id="ARBA00004477"/>
    </source>
</evidence>
<feature type="transmembrane region" description="Helical" evidence="7">
    <location>
        <begin position="92"/>
        <end position="125"/>
    </location>
</feature>
<protein>
    <recommendedName>
        <fullName evidence="7">Derlin</fullName>
    </recommendedName>
</protein>
<dbReference type="InterPro" id="IPR035952">
    <property type="entry name" value="Rhomboid-like_sf"/>
</dbReference>
<sequence>MDVFWAAPPVSRTLTALTFVQSALVYGGALSGYHVVFLPRNLLKLPPQIWRLASPFLLTGPQISFIFDLYFMYHYGTALETSSPRFSRPGDFLTYVVFVASTILLTAGCYLGGVIFTSALILAFAYTYAQDNRGKKVMFFIVQIPVEYLPWAMLTMTLVMGGWPAALNESMGIVAAHLYDFLTRIYPTFGGGRNYITTPTFMHRLFNTNTVPTGNRSYRTAYRTPQPSQASSGRGWTSSIQNPWGSRGAGRRLGGD</sequence>
<evidence type="ECO:0000256" key="2">
    <source>
        <dbReference type="ARBA" id="ARBA00008917"/>
    </source>
</evidence>
<keyword evidence="10" id="KW-1185">Reference proteome</keyword>
<dbReference type="GO" id="GO:0006950">
    <property type="term" value="P:response to stress"/>
    <property type="evidence" value="ECO:0007669"/>
    <property type="project" value="UniProtKB-ARBA"/>
</dbReference>
<feature type="region of interest" description="Disordered" evidence="8">
    <location>
        <begin position="216"/>
        <end position="256"/>
    </location>
</feature>
<comment type="subcellular location">
    <subcellularLocation>
        <location evidence="1 7">Endoplasmic reticulum membrane</location>
        <topology evidence="1 7">Multi-pass membrane protein</topology>
    </subcellularLocation>
</comment>
<keyword evidence="5 7" id="KW-1133">Transmembrane helix</keyword>
<feature type="compositionally biased region" description="Polar residues" evidence="8">
    <location>
        <begin position="216"/>
        <end position="244"/>
    </location>
</feature>
<feature type="transmembrane region" description="Helical" evidence="7">
    <location>
        <begin position="49"/>
        <end position="72"/>
    </location>
</feature>
<feature type="transmembrane region" description="Helical" evidence="7">
    <location>
        <begin position="14"/>
        <end position="37"/>
    </location>
</feature>
<evidence type="ECO:0000256" key="5">
    <source>
        <dbReference type="ARBA" id="ARBA00022989"/>
    </source>
</evidence>
<evidence type="ECO:0000256" key="6">
    <source>
        <dbReference type="ARBA" id="ARBA00023136"/>
    </source>
</evidence>
<dbReference type="GO" id="GO:0005789">
    <property type="term" value="C:endoplasmic reticulum membrane"/>
    <property type="evidence" value="ECO:0007669"/>
    <property type="project" value="UniProtKB-SubCell"/>
</dbReference>
<dbReference type="Pfam" id="PF04511">
    <property type="entry name" value="DER1"/>
    <property type="match status" value="1"/>
</dbReference>
<dbReference type="GeneID" id="81399342"/>
<comment type="similarity">
    <text evidence="2 7">Belongs to the derlin family.</text>
</comment>
<name>A0A9W9EGI8_9EURO</name>
<dbReference type="RefSeq" id="XP_056506671.1">
    <property type="nucleotide sequence ID" value="XM_056660173.1"/>
</dbReference>
<evidence type="ECO:0000313" key="9">
    <source>
        <dbReference type="EMBL" id="KAJ5081384.1"/>
    </source>
</evidence>
<dbReference type="Proteomes" id="UP001141434">
    <property type="component" value="Unassembled WGS sequence"/>
</dbReference>
<reference evidence="9" key="2">
    <citation type="journal article" date="2023" name="IMA Fungus">
        <title>Comparative genomic study of the Penicillium genus elucidates a diverse pangenome and 15 lateral gene transfer events.</title>
        <authorList>
            <person name="Petersen C."/>
            <person name="Sorensen T."/>
            <person name="Nielsen M.R."/>
            <person name="Sondergaard T.E."/>
            <person name="Sorensen J.L."/>
            <person name="Fitzpatrick D.A."/>
            <person name="Frisvad J.C."/>
            <person name="Nielsen K.L."/>
        </authorList>
    </citation>
    <scope>NUCLEOTIDE SEQUENCE</scope>
    <source>
        <strain evidence="9">IBT 34128</strain>
    </source>
</reference>
<keyword evidence="6 7" id="KW-0472">Membrane</keyword>
<gene>
    <name evidence="9" type="ORF">NUU61_009648</name>
</gene>
<evidence type="ECO:0000256" key="4">
    <source>
        <dbReference type="ARBA" id="ARBA00022824"/>
    </source>
</evidence>
<organism evidence="9 10">
    <name type="scientific">Penicillium alfredii</name>
    <dbReference type="NCBI Taxonomy" id="1506179"/>
    <lineage>
        <taxon>Eukaryota</taxon>
        <taxon>Fungi</taxon>
        <taxon>Dikarya</taxon>
        <taxon>Ascomycota</taxon>
        <taxon>Pezizomycotina</taxon>
        <taxon>Eurotiomycetes</taxon>
        <taxon>Eurotiomycetidae</taxon>
        <taxon>Eurotiales</taxon>
        <taxon>Aspergillaceae</taxon>
        <taxon>Penicillium</taxon>
    </lineage>
</organism>